<name>A0A1X1KQ04_STRMT</name>
<dbReference type="AlphaFoldDB" id="A0A1X1KQ04"/>
<feature type="transmembrane region" description="Helical" evidence="1">
    <location>
        <begin position="38"/>
        <end position="59"/>
    </location>
</feature>
<feature type="transmembrane region" description="Helical" evidence="1">
    <location>
        <begin position="142"/>
        <end position="162"/>
    </location>
</feature>
<feature type="transmembrane region" description="Helical" evidence="1">
    <location>
        <begin position="104"/>
        <end position="122"/>
    </location>
</feature>
<dbReference type="OrthoDB" id="9981771at2"/>
<keyword evidence="1" id="KW-0812">Transmembrane</keyword>
<proteinExistence type="predicted"/>
<comment type="caution">
    <text evidence="2">The sequence shown here is derived from an EMBL/GenBank/DDBJ whole genome shotgun (WGS) entry which is preliminary data.</text>
</comment>
<accession>A0A1X1KQ04</accession>
<keyword evidence="1" id="KW-0472">Membrane</keyword>
<gene>
    <name evidence="2" type="ORF">B7695_06295</name>
</gene>
<reference evidence="2 3" key="1">
    <citation type="journal article" date="2016" name="Eur. J. Clin. Microbiol. Infect. Dis.">
        <title>Whole genome sequencing as a tool for phylogenetic analysis of clinical strains of Mitis group streptococci.</title>
        <authorList>
            <person name="Rasmussen L.H."/>
            <person name="Dargis R."/>
            <person name="Hojholt K."/>
            <person name="Christensen J.J."/>
            <person name="Skovgaard O."/>
            <person name="Justesen U.S."/>
            <person name="Rosenvinge F.S."/>
            <person name="Moser C."/>
            <person name="Lukjancenko O."/>
            <person name="Rasmussen S."/>
            <person name="Nielsen X.C."/>
        </authorList>
    </citation>
    <scope>NUCLEOTIDE SEQUENCE [LARGE SCALE GENOMIC DNA]</scope>
    <source>
        <strain evidence="2 3">OD_317805_11</strain>
    </source>
</reference>
<sequence length="279" mass="32869">MKNKKYKRIFSHEKILLVATLIFFILLILTIYNSEKFYFTLFYSLYFLVYFIFCTIIGIKTLRNAYKNEPFGLFIYFLAIFFIIFPTMLISTGSVTNLSDSIKTFYTIGVGVGINYVIDNIFKFIEVETENEKKKELTKIGAVTKSLFNIIYISEYTAVIILEQSNLNFFTPLNDYVWIECIINWVKNWPFWIKLIMLTLICLIILSVFMSISISLIKKELDMKTKNQTKILKRKIEDELYLVSELTSTIKENNSDILKNLENIESKLRIELDNFNNLD</sequence>
<protein>
    <submittedName>
        <fullName evidence="2">Uncharacterized protein</fullName>
    </submittedName>
</protein>
<dbReference type="EMBL" id="NCVK01000033">
    <property type="protein sequence ID" value="ORP01511.1"/>
    <property type="molecule type" value="Genomic_DNA"/>
</dbReference>
<feature type="transmembrane region" description="Helical" evidence="1">
    <location>
        <begin position="195"/>
        <end position="217"/>
    </location>
</feature>
<organism evidence="2 3">
    <name type="scientific">Streptococcus mitis</name>
    <dbReference type="NCBI Taxonomy" id="28037"/>
    <lineage>
        <taxon>Bacteria</taxon>
        <taxon>Bacillati</taxon>
        <taxon>Bacillota</taxon>
        <taxon>Bacilli</taxon>
        <taxon>Lactobacillales</taxon>
        <taxon>Streptococcaceae</taxon>
        <taxon>Streptococcus</taxon>
        <taxon>Streptococcus mitis group</taxon>
    </lineage>
</organism>
<feature type="transmembrane region" description="Helical" evidence="1">
    <location>
        <begin position="71"/>
        <end position="92"/>
    </location>
</feature>
<dbReference type="RefSeq" id="WP_084890512.1">
    <property type="nucleotide sequence ID" value="NZ_NCVK01000033.1"/>
</dbReference>
<dbReference type="Proteomes" id="UP000193517">
    <property type="component" value="Unassembled WGS sequence"/>
</dbReference>
<feature type="transmembrane region" description="Helical" evidence="1">
    <location>
        <begin position="15"/>
        <end position="32"/>
    </location>
</feature>
<evidence type="ECO:0000313" key="2">
    <source>
        <dbReference type="EMBL" id="ORP01511.1"/>
    </source>
</evidence>
<evidence type="ECO:0000256" key="1">
    <source>
        <dbReference type="SAM" id="Phobius"/>
    </source>
</evidence>
<keyword evidence="1" id="KW-1133">Transmembrane helix</keyword>
<evidence type="ECO:0000313" key="3">
    <source>
        <dbReference type="Proteomes" id="UP000193517"/>
    </source>
</evidence>